<evidence type="ECO:0000313" key="6">
    <source>
        <dbReference type="Proteomes" id="UP000254626"/>
    </source>
</evidence>
<dbReference type="KEGG" id="vfl:AL536_18235"/>
<evidence type="ECO:0000256" key="1">
    <source>
        <dbReference type="SAM" id="SignalP"/>
    </source>
</evidence>
<feature type="chain" id="PRO_5043959857" evidence="1">
    <location>
        <begin position="23"/>
        <end position="190"/>
    </location>
</feature>
<reference evidence="4 6" key="3">
    <citation type="submission" date="2018-06" db="EMBL/GenBank/DDBJ databases">
        <authorList>
            <consortium name="Pathogen Informatics"/>
            <person name="Doyle S."/>
        </authorList>
    </citation>
    <scope>NUCLEOTIDE SEQUENCE [LARGE SCALE GENOMIC DNA]</scope>
    <source>
        <strain evidence="4 6">NCTC11327</strain>
    </source>
</reference>
<accession>A0AAX2LQY8</accession>
<evidence type="ECO:0000313" key="3">
    <source>
        <dbReference type="EMBL" id="AMF95353.1"/>
    </source>
</evidence>
<evidence type="ECO:0000313" key="4">
    <source>
        <dbReference type="EMBL" id="SUP28244.1"/>
    </source>
</evidence>
<dbReference type="Gene3D" id="2.40.128.110">
    <property type="entry name" value="Lipid/polyisoprenoid-binding, YceI-like"/>
    <property type="match status" value="1"/>
</dbReference>
<dbReference type="Pfam" id="PF04264">
    <property type="entry name" value="YceI"/>
    <property type="match status" value="1"/>
</dbReference>
<dbReference type="SUPFAM" id="SSF101874">
    <property type="entry name" value="YceI-like"/>
    <property type="match status" value="1"/>
</dbReference>
<proteinExistence type="predicted"/>
<sequence length="190" mass="20060">MRNVTALLAMALSAFTAHSAFASDYVLDSSLSSISFATIKKQFVVEPASINTLSGQLKENGQFQISVDLKGISTGVPIRDTRLNEIFFDSMTYPTVSITGSVDASLLSGEAKQVALPVKVTMHGQTQSVTFPVVVMPAGDHIMVSSYAPVVIGGSDFGIPAGNLNALSTTVGDISISDRVPVTLTLMFRK</sequence>
<reference evidence="5" key="1">
    <citation type="submission" date="2015-12" db="EMBL/GenBank/DDBJ databases">
        <title>FDA dAtabase for Regulatory Grade micrObial Sequences (FDA-ARGOS): Supporting development and validation of Infectious Disease Dx tests.</title>
        <authorList>
            <person name="Hoffmann M."/>
            <person name="Allard M."/>
            <person name="Evans P."/>
            <person name="Brown E."/>
            <person name="Tallon L.J."/>
            <person name="Sadzewicz L."/>
            <person name="Sengamalay N."/>
            <person name="Ott S."/>
            <person name="Godinez A."/>
            <person name="Nagaraj S."/>
            <person name="Vyas G."/>
            <person name="Aluvathingal J."/>
            <person name="Nadendla S."/>
            <person name="Geyer C."/>
            <person name="Sichtig H."/>
        </authorList>
    </citation>
    <scope>NUCLEOTIDE SEQUENCE [LARGE SCALE GENOMIC DNA]</scope>
    <source>
        <strain evidence="5">ATCC 33809</strain>
    </source>
</reference>
<dbReference type="AlphaFoldDB" id="A0AAX2LQY8"/>
<dbReference type="EMBL" id="CP014035">
    <property type="protein sequence ID" value="AMF95353.1"/>
    <property type="molecule type" value="Genomic_DNA"/>
</dbReference>
<dbReference type="Proteomes" id="UP000254626">
    <property type="component" value="Unassembled WGS sequence"/>
</dbReference>
<dbReference type="EMBL" id="UHIP01000001">
    <property type="protein sequence ID" value="SUP28244.1"/>
    <property type="molecule type" value="Genomic_DNA"/>
</dbReference>
<dbReference type="RefSeq" id="WP_061056882.1">
    <property type="nucleotide sequence ID" value="NZ_CABLBX010000020.1"/>
</dbReference>
<keyword evidence="1" id="KW-0732">Signal</keyword>
<name>A0AAX2LQY8_VIBFL</name>
<dbReference type="PANTHER" id="PTHR34406">
    <property type="entry name" value="PROTEIN YCEI"/>
    <property type="match status" value="1"/>
</dbReference>
<evidence type="ECO:0000259" key="2">
    <source>
        <dbReference type="SMART" id="SM00867"/>
    </source>
</evidence>
<gene>
    <name evidence="3" type="ORF">AL536_18235</name>
    <name evidence="4" type="ORF">NCTC11327_02409</name>
</gene>
<feature type="domain" description="Lipid/polyisoprenoid-binding YceI-like" evidence="2">
    <location>
        <begin position="24"/>
        <end position="189"/>
    </location>
</feature>
<dbReference type="PANTHER" id="PTHR34406:SF1">
    <property type="entry name" value="PROTEIN YCEI"/>
    <property type="match status" value="1"/>
</dbReference>
<dbReference type="GeneID" id="29385190"/>
<protein>
    <submittedName>
        <fullName evidence="4">Uncharacterized conserved protein</fullName>
    </submittedName>
    <submittedName>
        <fullName evidence="3">YceI family protein</fullName>
    </submittedName>
</protein>
<feature type="signal peptide" evidence="1">
    <location>
        <begin position="1"/>
        <end position="22"/>
    </location>
</feature>
<reference evidence="3" key="2">
    <citation type="submission" date="2018-01" db="EMBL/GenBank/DDBJ databases">
        <title>FDA dAtabase for Regulatory Grade micrObial Sequences (FDA-ARGOS): Supporting development and validation of Infectious Disease Dx tests.</title>
        <authorList>
            <person name="Hoffmann M."/>
            <person name="Allard M."/>
            <person name="Evans P."/>
            <person name="Brown E."/>
            <person name="Tallon L."/>
            <person name="Sadzewicz L."/>
            <person name="Sengamalay N."/>
            <person name="Ott S."/>
            <person name="Godinez A."/>
            <person name="Nagaraj S."/>
            <person name="Vyas G."/>
            <person name="Aluvathingal J."/>
            <person name="Nadendla S."/>
            <person name="Geyer C."/>
            <person name="Sichtig H."/>
        </authorList>
    </citation>
    <scope>NUCLEOTIDE SEQUENCE</scope>
    <source>
        <strain evidence="3">ATCC 33809</strain>
    </source>
</reference>
<dbReference type="SMART" id="SM00867">
    <property type="entry name" value="YceI"/>
    <property type="match status" value="1"/>
</dbReference>
<dbReference type="InterPro" id="IPR027016">
    <property type="entry name" value="UCP029811"/>
</dbReference>
<dbReference type="InterPro" id="IPR036761">
    <property type="entry name" value="TTHA0802/YceI-like_sf"/>
</dbReference>
<dbReference type="PIRSF" id="PIRSF029811">
    <property type="entry name" value="UCP029811"/>
    <property type="match status" value="1"/>
</dbReference>
<dbReference type="InterPro" id="IPR007372">
    <property type="entry name" value="Lipid/polyisoprenoid-bd_YceI"/>
</dbReference>
<dbReference type="Proteomes" id="UP000057088">
    <property type="component" value="Chromosome 2"/>
</dbReference>
<organism evidence="4 6">
    <name type="scientific">Vibrio fluvialis</name>
    <dbReference type="NCBI Taxonomy" id="676"/>
    <lineage>
        <taxon>Bacteria</taxon>
        <taxon>Pseudomonadati</taxon>
        <taxon>Pseudomonadota</taxon>
        <taxon>Gammaproteobacteria</taxon>
        <taxon>Vibrionales</taxon>
        <taxon>Vibrionaceae</taxon>
        <taxon>Vibrio</taxon>
    </lineage>
</organism>
<keyword evidence="5" id="KW-1185">Reference proteome</keyword>
<evidence type="ECO:0000313" key="5">
    <source>
        <dbReference type="Proteomes" id="UP000057088"/>
    </source>
</evidence>